<keyword evidence="4 15" id="KW-1134">Transmembrane beta strand</keyword>
<dbReference type="InterPro" id="IPR010105">
    <property type="entry name" value="TonB_sidphr_rcpt"/>
</dbReference>
<evidence type="ECO:0000256" key="11">
    <source>
        <dbReference type="ARBA" id="ARBA00023136"/>
    </source>
</evidence>
<evidence type="ECO:0000256" key="14">
    <source>
        <dbReference type="ARBA" id="ARBA00072094"/>
    </source>
</evidence>
<organism evidence="20 21">
    <name type="scientific">Myroides pelagicus</name>
    <dbReference type="NCBI Taxonomy" id="270914"/>
    <lineage>
        <taxon>Bacteria</taxon>
        <taxon>Pseudomonadati</taxon>
        <taxon>Bacteroidota</taxon>
        <taxon>Flavobacteriia</taxon>
        <taxon>Flavobacteriales</taxon>
        <taxon>Flavobacteriaceae</taxon>
        <taxon>Myroides</taxon>
    </lineage>
</organism>
<evidence type="ECO:0000256" key="13">
    <source>
        <dbReference type="ARBA" id="ARBA00023237"/>
    </source>
</evidence>
<dbReference type="OrthoDB" id="8670144at2"/>
<evidence type="ECO:0000256" key="2">
    <source>
        <dbReference type="ARBA" id="ARBA00009810"/>
    </source>
</evidence>
<evidence type="ECO:0000256" key="3">
    <source>
        <dbReference type="ARBA" id="ARBA00022448"/>
    </source>
</evidence>
<dbReference type="SUPFAM" id="SSF56935">
    <property type="entry name" value="Porins"/>
    <property type="match status" value="1"/>
</dbReference>
<keyword evidence="11 15" id="KW-0472">Membrane</keyword>
<evidence type="ECO:0000256" key="10">
    <source>
        <dbReference type="ARBA" id="ARBA00023077"/>
    </source>
</evidence>
<dbReference type="InterPro" id="IPR012910">
    <property type="entry name" value="Plug_dom"/>
</dbReference>
<evidence type="ECO:0000256" key="7">
    <source>
        <dbReference type="ARBA" id="ARBA00022729"/>
    </source>
</evidence>
<evidence type="ECO:0000256" key="17">
    <source>
        <dbReference type="SAM" id="SignalP"/>
    </source>
</evidence>
<evidence type="ECO:0000256" key="9">
    <source>
        <dbReference type="ARBA" id="ARBA00023065"/>
    </source>
</evidence>
<dbReference type="Pfam" id="PF07715">
    <property type="entry name" value="Plug"/>
    <property type="match status" value="1"/>
</dbReference>
<dbReference type="FunFam" id="2.40.170.20:FF:000007">
    <property type="entry name" value="Ferric aerobactin receptor"/>
    <property type="match status" value="1"/>
</dbReference>
<dbReference type="InterPro" id="IPR000531">
    <property type="entry name" value="Beta-barrel_TonB"/>
</dbReference>
<evidence type="ECO:0000256" key="1">
    <source>
        <dbReference type="ARBA" id="ARBA00004571"/>
    </source>
</evidence>
<dbReference type="InterPro" id="IPR036942">
    <property type="entry name" value="Beta-barrel_TonB_sf"/>
</dbReference>
<dbReference type="AlphaFoldDB" id="A0A7K1GTK5"/>
<evidence type="ECO:0000313" key="20">
    <source>
        <dbReference type="EMBL" id="MTH31024.1"/>
    </source>
</evidence>
<dbReference type="PANTHER" id="PTHR30069:SF42">
    <property type="entry name" value="FERRIC AEROBACTIN RECEPTOR"/>
    <property type="match status" value="1"/>
</dbReference>
<feature type="domain" description="TonB-dependent receptor-like beta-barrel" evidence="18">
    <location>
        <begin position="268"/>
        <end position="703"/>
    </location>
</feature>
<keyword evidence="3 15" id="KW-0813">Transport</keyword>
<proteinExistence type="inferred from homology"/>
<dbReference type="Gene3D" id="2.170.130.10">
    <property type="entry name" value="TonB-dependent receptor, plug domain"/>
    <property type="match status" value="1"/>
</dbReference>
<evidence type="ECO:0000256" key="12">
    <source>
        <dbReference type="ARBA" id="ARBA00023170"/>
    </source>
</evidence>
<dbReference type="InterPro" id="IPR039426">
    <property type="entry name" value="TonB-dep_rcpt-like"/>
</dbReference>
<dbReference type="Pfam" id="PF00593">
    <property type="entry name" value="TonB_dep_Rec_b-barrel"/>
    <property type="match status" value="1"/>
</dbReference>
<keyword evidence="9" id="KW-0406">Ion transport</keyword>
<comment type="subcellular location">
    <subcellularLocation>
        <location evidence="1 15">Cell outer membrane</location>
        <topology evidence="1 15">Multi-pass membrane protein</topology>
    </subcellularLocation>
</comment>
<keyword evidence="10 16" id="KW-0798">TonB box</keyword>
<reference evidence="20 21" key="1">
    <citation type="journal article" date="2006" name="Int. J. Syst. Evol. Microbiol.">
        <title>Myroides pelagicus sp. nov., isolated from seawater in Thailand.</title>
        <authorList>
            <person name="Yoon J."/>
            <person name="Maneerat S."/>
            <person name="Kawai F."/>
            <person name="Yokota A."/>
        </authorList>
    </citation>
    <scope>NUCLEOTIDE SEQUENCE [LARGE SCALE GENOMIC DNA]</scope>
    <source>
        <strain evidence="20 21">SM1T</strain>
    </source>
</reference>
<keyword evidence="12 20" id="KW-0675">Receptor</keyword>
<dbReference type="GO" id="GO:0009279">
    <property type="term" value="C:cell outer membrane"/>
    <property type="evidence" value="ECO:0007669"/>
    <property type="project" value="UniProtKB-SubCell"/>
</dbReference>
<evidence type="ECO:0000256" key="6">
    <source>
        <dbReference type="ARBA" id="ARBA00022692"/>
    </source>
</evidence>
<dbReference type="NCBIfam" id="TIGR01783">
    <property type="entry name" value="TonB-siderophor"/>
    <property type="match status" value="1"/>
</dbReference>
<dbReference type="FunFam" id="2.170.130.10:FF:000011">
    <property type="entry name" value="TonB-dependent siderophore receptor"/>
    <property type="match status" value="1"/>
</dbReference>
<dbReference type="Gene3D" id="2.40.170.20">
    <property type="entry name" value="TonB-dependent receptor, beta-barrel domain"/>
    <property type="match status" value="1"/>
</dbReference>
<evidence type="ECO:0000256" key="15">
    <source>
        <dbReference type="PROSITE-ProRule" id="PRU01360"/>
    </source>
</evidence>
<evidence type="ECO:0000256" key="16">
    <source>
        <dbReference type="RuleBase" id="RU003357"/>
    </source>
</evidence>
<keyword evidence="6 15" id="KW-0812">Transmembrane</keyword>
<evidence type="ECO:0000313" key="21">
    <source>
        <dbReference type="Proteomes" id="UP000488936"/>
    </source>
</evidence>
<evidence type="ECO:0000256" key="5">
    <source>
        <dbReference type="ARBA" id="ARBA00022496"/>
    </source>
</evidence>
<dbReference type="RefSeq" id="WP_155036990.1">
    <property type="nucleotide sequence ID" value="NZ_JAYMMG010000029.1"/>
</dbReference>
<dbReference type="Proteomes" id="UP000488936">
    <property type="component" value="Unassembled WGS sequence"/>
</dbReference>
<evidence type="ECO:0000259" key="18">
    <source>
        <dbReference type="Pfam" id="PF00593"/>
    </source>
</evidence>
<feature type="chain" id="PRO_5029654995" description="Ferric aerobactin receptor" evidence="17">
    <location>
        <begin position="20"/>
        <end position="746"/>
    </location>
</feature>
<feature type="signal peptide" evidence="17">
    <location>
        <begin position="1"/>
        <end position="19"/>
    </location>
</feature>
<keyword evidence="7 17" id="KW-0732">Signal</keyword>
<sequence length="746" mass="82843">MKTNKTLVLGLFLSLNAFAQQSNTVQLAPALDTIDTPLEDIVIIAQRKPTKISDIPGTVWVIPEKQIQQQAKNGVPLKELLAIVVPGLDIGNQGRSNYGQNIRGRSMLVMIDGVSMNSLRGISRQLDAIDPFNIQRVEVLSGASSIYGGNATGGIINIVTKRAKNYGWSGESELSTRSGLSGSRDRDLKIAQSLSYKSDKFASRISAAFQDNGAAYDANKDQVMADISQTDLQYNRTLDLIGNASYAFNDNHKISALVQYYSSSFQGDRSAYLGENLGAFTAKDKSQISMRDGFETDQKPRTDRFMTTLSYNGNNILGGQDIYVQLAHRTEKLGFHPFPGNVTLPQGKLTYMSASQQNTNYTGLKTVLSKNFDFLKLTYGIDLDFEKFNGVQNVFDHETSLASGGLVNKTAFTIDRYPTNKTFTFAGYLQAEYDITAQLQLSAGIRYQKSAIEIDDIVGSVQSTQIHMGYGKTADVIPGGKSHYDTTTANAGILYKISTDQQLWGTFSQGVNLADPAKYYGYGSYALNEQTQNWDLQSSLNVNDHPLTGLKTNQFELGYRFKTNNGFKGQISGFISNSNKTLKIDRKNYQVLVLDQRLRNMGIEAEVSYTKNNFYLGANTMILRSEVRNNGTWEKQEITSASPSKVVGYVGYTLKDFNFRLQSTQSIKLTDQDSQTLKAYNVADLMIGYKLPVGHLSLGVQNLLNTDYQTIWSKRAETLYAGYGLPELFQYNGRGRTFTLSYTYEF</sequence>
<protein>
    <recommendedName>
        <fullName evidence="14">Ferric aerobactin receptor</fullName>
    </recommendedName>
</protein>
<accession>A0A7K1GTK5</accession>
<evidence type="ECO:0000256" key="4">
    <source>
        <dbReference type="ARBA" id="ARBA00022452"/>
    </source>
</evidence>
<dbReference type="GO" id="GO:0038023">
    <property type="term" value="F:signaling receptor activity"/>
    <property type="evidence" value="ECO:0007669"/>
    <property type="project" value="InterPro"/>
</dbReference>
<gene>
    <name evidence="20" type="ORF">GJV77_14215</name>
</gene>
<dbReference type="InterPro" id="IPR037066">
    <property type="entry name" value="Plug_dom_sf"/>
</dbReference>
<comment type="caution">
    <text evidence="20">The sequence shown here is derived from an EMBL/GenBank/DDBJ whole genome shotgun (WGS) entry which is preliminary data.</text>
</comment>
<feature type="domain" description="TonB-dependent receptor plug" evidence="19">
    <location>
        <begin position="52"/>
        <end position="155"/>
    </location>
</feature>
<evidence type="ECO:0000259" key="19">
    <source>
        <dbReference type="Pfam" id="PF07715"/>
    </source>
</evidence>
<keyword evidence="21" id="KW-1185">Reference proteome</keyword>
<dbReference type="PROSITE" id="PS52016">
    <property type="entry name" value="TONB_DEPENDENT_REC_3"/>
    <property type="match status" value="1"/>
</dbReference>
<evidence type="ECO:0000256" key="8">
    <source>
        <dbReference type="ARBA" id="ARBA00023004"/>
    </source>
</evidence>
<name>A0A7K1GTK5_9FLAO</name>
<dbReference type="PANTHER" id="PTHR30069">
    <property type="entry name" value="TONB-DEPENDENT OUTER MEMBRANE RECEPTOR"/>
    <property type="match status" value="1"/>
</dbReference>
<dbReference type="GO" id="GO:0015344">
    <property type="term" value="F:siderophore uptake transmembrane transporter activity"/>
    <property type="evidence" value="ECO:0007669"/>
    <property type="project" value="TreeGrafter"/>
</dbReference>
<comment type="similarity">
    <text evidence="2 15 16">Belongs to the TonB-dependent receptor family.</text>
</comment>
<dbReference type="CDD" id="cd01347">
    <property type="entry name" value="ligand_gated_channel"/>
    <property type="match status" value="1"/>
</dbReference>
<keyword evidence="13 15" id="KW-0998">Cell outer membrane</keyword>
<keyword evidence="8" id="KW-0408">Iron</keyword>
<dbReference type="EMBL" id="WMJY01000058">
    <property type="protein sequence ID" value="MTH31024.1"/>
    <property type="molecule type" value="Genomic_DNA"/>
</dbReference>
<keyword evidence="5" id="KW-0410">Iron transport</keyword>
<dbReference type="GO" id="GO:0044718">
    <property type="term" value="P:siderophore transmembrane transport"/>
    <property type="evidence" value="ECO:0007669"/>
    <property type="project" value="TreeGrafter"/>
</dbReference>